<gene>
    <name evidence="1" type="ORF">MENT_LOCUS34012</name>
</gene>
<dbReference type="AlphaFoldDB" id="A0A6V7W498"/>
<evidence type="ECO:0000313" key="1">
    <source>
        <dbReference type="EMBL" id="CAD2181844.1"/>
    </source>
</evidence>
<name>A0A6V7W498_MELEN</name>
<proteinExistence type="predicted"/>
<organism evidence="1 2">
    <name type="scientific">Meloidogyne enterolobii</name>
    <name type="common">Root-knot nematode worm</name>
    <name type="synonym">Meloidogyne mayaguensis</name>
    <dbReference type="NCBI Taxonomy" id="390850"/>
    <lineage>
        <taxon>Eukaryota</taxon>
        <taxon>Metazoa</taxon>
        <taxon>Ecdysozoa</taxon>
        <taxon>Nematoda</taxon>
        <taxon>Chromadorea</taxon>
        <taxon>Rhabditida</taxon>
        <taxon>Tylenchina</taxon>
        <taxon>Tylenchomorpha</taxon>
        <taxon>Tylenchoidea</taxon>
        <taxon>Meloidogynidae</taxon>
        <taxon>Meloidogyninae</taxon>
        <taxon>Meloidogyne</taxon>
    </lineage>
</organism>
<reference evidence="1 2" key="1">
    <citation type="submission" date="2020-08" db="EMBL/GenBank/DDBJ databases">
        <authorList>
            <person name="Koutsovoulos G."/>
            <person name="Danchin GJ E."/>
        </authorList>
    </citation>
    <scope>NUCLEOTIDE SEQUENCE [LARGE SCALE GENOMIC DNA]</scope>
</reference>
<evidence type="ECO:0000313" key="2">
    <source>
        <dbReference type="Proteomes" id="UP000580250"/>
    </source>
</evidence>
<dbReference type="Proteomes" id="UP000580250">
    <property type="component" value="Unassembled WGS sequence"/>
</dbReference>
<comment type="caution">
    <text evidence="1">The sequence shown here is derived from an EMBL/GenBank/DDBJ whole genome shotgun (WGS) entry which is preliminary data.</text>
</comment>
<dbReference type="EMBL" id="CAJEWN010000412">
    <property type="protein sequence ID" value="CAD2181844.1"/>
    <property type="molecule type" value="Genomic_DNA"/>
</dbReference>
<protein>
    <submittedName>
        <fullName evidence="1">Uncharacterized protein</fullName>
    </submittedName>
</protein>
<sequence>MQNFVEKEHFDENIFCFPKIFKIFLKAKIFSFKSQHDILLKNKKIPFQKKFKTN</sequence>
<accession>A0A6V7W498</accession>